<evidence type="ECO:0000313" key="2">
    <source>
        <dbReference type="Proteomes" id="UP000182264"/>
    </source>
</evidence>
<reference evidence="1 2" key="1">
    <citation type="journal article" date="2017" name="Genome Announc.">
        <title>Complete Genome Sequences of Two Acetylene-Fermenting Pelobacter acetylenicus Strains.</title>
        <authorList>
            <person name="Sutton J.M."/>
            <person name="Baesman S.M."/>
            <person name="Fierst J.L."/>
            <person name="Poret-Peterson A.T."/>
            <person name="Oremland R.S."/>
            <person name="Dunlap D.S."/>
            <person name="Akob D.M."/>
        </authorList>
    </citation>
    <scope>NUCLEOTIDE SEQUENCE [LARGE SCALE GENOMIC DNA]</scope>
    <source>
        <strain evidence="1 2">DSM 3247</strain>
    </source>
</reference>
<protein>
    <submittedName>
        <fullName evidence="1">Uncharacterized protein</fullName>
    </submittedName>
</protein>
<evidence type="ECO:0000313" key="1">
    <source>
        <dbReference type="EMBL" id="APG25666.1"/>
    </source>
</evidence>
<dbReference type="EMBL" id="CP015518">
    <property type="protein sequence ID" value="APG25666.1"/>
    <property type="molecule type" value="Genomic_DNA"/>
</dbReference>
<sequence length="128" mass="13559">MVFLRVLCGSVVHALAFIINPKTFTTRSFLSLETQRAQRAGNGRGCLCDVLRVLCGSVVHAFDVDQMLSGNLFSAFSASSAVHALDVMVLALVCGLPDAEGEALEEDQKSGVAVEAEIQARAGQQAHP</sequence>
<dbReference type="AlphaFoldDB" id="A0A1L3GIA2"/>
<keyword evidence="2" id="KW-1185">Reference proteome</keyword>
<dbReference type="KEGG" id="pace:A6070_06105"/>
<gene>
    <name evidence="1" type="ORF">A7E75_12070</name>
</gene>
<organism evidence="1 2">
    <name type="scientific">Syntrophotalea acetylenica</name>
    <name type="common">Pelobacter acetylenicus</name>
    <dbReference type="NCBI Taxonomy" id="29542"/>
    <lineage>
        <taxon>Bacteria</taxon>
        <taxon>Pseudomonadati</taxon>
        <taxon>Thermodesulfobacteriota</taxon>
        <taxon>Desulfuromonadia</taxon>
        <taxon>Desulfuromonadales</taxon>
        <taxon>Syntrophotaleaceae</taxon>
        <taxon>Syntrophotalea</taxon>
    </lineage>
</organism>
<name>A0A1L3GIA2_SYNAC</name>
<accession>A0A1L3GIA2</accession>
<dbReference type="Proteomes" id="UP000182264">
    <property type="component" value="Chromosome"/>
</dbReference>
<proteinExistence type="predicted"/>